<evidence type="ECO:0000313" key="7">
    <source>
        <dbReference type="EMBL" id="MXP45675.1"/>
    </source>
</evidence>
<evidence type="ECO:0000256" key="6">
    <source>
        <dbReference type="SAM" id="Phobius"/>
    </source>
</evidence>
<feature type="transmembrane region" description="Helical" evidence="6">
    <location>
        <begin position="240"/>
        <end position="260"/>
    </location>
</feature>
<dbReference type="InterPro" id="IPR002797">
    <property type="entry name" value="Polysacc_synth"/>
</dbReference>
<feature type="transmembrane region" description="Helical" evidence="6">
    <location>
        <begin position="362"/>
        <end position="383"/>
    </location>
</feature>
<evidence type="ECO:0000256" key="3">
    <source>
        <dbReference type="ARBA" id="ARBA00022692"/>
    </source>
</evidence>
<evidence type="ECO:0000313" key="8">
    <source>
        <dbReference type="Proteomes" id="UP000431922"/>
    </source>
</evidence>
<proteinExistence type="predicted"/>
<dbReference type="EMBL" id="WTYL01000005">
    <property type="protein sequence ID" value="MXP45675.1"/>
    <property type="molecule type" value="Genomic_DNA"/>
</dbReference>
<evidence type="ECO:0000256" key="2">
    <source>
        <dbReference type="ARBA" id="ARBA00022475"/>
    </source>
</evidence>
<keyword evidence="3 6" id="KW-0812">Transmembrane</keyword>
<evidence type="ECO:0000256" key="1">
    <source>
        <dbReference type="ARBA" id="ARBA00004651"/>
    </source>
</evidence>
<dbReference type="Proteomes" id="UP000431922">
    <property type="component" value="Unassembled WGS sequence"/>
</dbReference>
<feature type="transmembrane region" description="Helical" evidence="6">
    <location>
        <begin position="329"/>
        <end position="350"/>
    </location>
</feature>
<keyword evidence="2" id="KW-1003">Cell membrane</keyword>
<organism evidence="7 8">
    <name type="scientific">Allopontixanthobacter sediminis</name>
    <dbReference type="NCBI Taxonomy" id="1689985"/>
    <lineage>
        <taxon>Bacteria</taxon>
        <taxon>Pseudomonadati</taxon>
        <taxon>Pseudomonadota</taxon>
        <taxon>Alphaproteobacteria</taxon>
        <taxon>Sphingomonadales</taxon>
        <taxon>Erythrobacteraceae</taxon>
        <taxon>Allopontixanthobacter</taxon>
    </lineage>
</organism>
<evidence type="ECO:0000256" key="5">
    <source>
        <dbReference type="ARBA" id="ARBA00023136"/>
    </source>
</evidence>
<keyword evidence="8" id="KW-1185">Reference proteome</keyword>
<sequence>MMRRILANAGWLLGGKGVNAALSLVYLAIATRALGLAEFGQFTLVVALAQALTGIASFQTWLFVVRWGNSAAQSSAEAARDVIGFATALDLMSMVLGILIAAALALSALHWVGLPADLAWPAFLFCAVSMLAIRSTPTGILRLHDRYARAASAETAIPITRAIGAGLAALFMPTILGFLLAWAAAELAAALACWAAAARFGRPQLSAISLTRLPRKEAGVWPFVLSTNFTSSTSVAGRQVLLLLVGAFGGATMAGIYRVAAQLGLAVLKLGQAVLQAIFPDLVRAGPQDHVLAGRIARVAAVTALASIALAVAGGELLIAAVAGPEFSAAYIPMIILAAASAIELVGATWDALLVARQRAGVVLALRAVPMAVSLALVPWAIALAGAPGAAATALFASTLAVGGFYIFVRQISRPAGPV</sequence>
<comment type="subcellular location">
    <subcellularLocation>
        <location evidence="1">Cell membrane</location>
        <topology evidence="1">Multi-pass membrane protein</topology>
    </subcellularLocation>
</comment>
<reference evidence="7 8" key="1">
    <citation type="submission" date="2019-12" db="EMBL/GenBank/DDBJ databases">
        <title>Genomic-based taxomic classification of the family Erythrobacteraceae.</title>
        <authorList>
            <person name="Xu L."/>
        </authorList>
    </citation>
    <scope>NUCLEOTIDE SEQUENCE [LARGE SCALE GENOMIC DNA]</scope>
    <source>
        <strain evidence="7 8">KCTC 42453</strain>
    </source>
</reference>
<dbReference type="OrthoDB" id="493991at2"/>
<keyword evidence="4 6" id="KW-1133">Transmembrane helix</keyword>
<dbReference type="AlphaFoldDB" id="A0A845B4R3"/>
<dbReference type="GO" id="GO:0005886">
    <property type="term" value="C:plasma membrane"/>
    <property type="evidence" value="ECO:0007669"/>
    <property type="project" value="UniProtKB-SubCell"/>
</dbReference>
<dbReference type="PANTHER" id="PTHR30250">
    <property type="entry name" value="PST FAMILY PREDICTED COLANIC ACID TRANSPORTER"/>
    <property type="match status" value="1"/>
</dbReference>
<feature type="transmembrane region" description="Helical" evidence="6">
    <location>
        <begin position="118"/>
        <end position="141"/>
    </location>
</feature>
<protein>
    <submittedName>
        <fullName evidence="7">Oligosaccharide flippase family protein</fullName>
    </submittedName>
</protein>
<dbReference type="InterPro" id="IPR050833">
    <property type="entry name" value="Poly_Biosynth_Transport"/>
</dbReference>
<feature type="transmembrane region" description="Helical" evidence="6">
    <location>
        <begin position="44"/>
        <end position="64"/>
    </location>
</feature>
<dbReference type="Pfam" id="PF01943">
    <property type="entry name" value="Polysacc_synt"/>
    <property type="match status" value="1"/>
</dbReference>
<dbReference type="PANTHER" id="PTHR30250:SF31">
    <property type="entry name" value="INNER MEMBRANE PROTEIN YGHQ"/>
    <property type="match status" value="1"/>
</dbReference>
<accession>A0A845B4R3</accession>
<feature type="transmembrane region" description="Helical" evidence="6">
    <location>
        <begin position="299"/>
        <end position="323"/>
    </location>
</feature>
<comment type="caution">
    <text evidence="7">The sequence shown here is derived from an EMBL/GenBank/DDBJ whole genome shotgun (WGS) entry which is preliminary data.</text>
</comment>
<keyword evidence="5 6" id="KW-0472">Membrane</keyword>
<feature type="transmembrane region" description="Helical" evidence="6">
    <location>
        <begin position="162"/>
        <end position="185"/>
    </location>
</feature>
<dbReference type="RefSeq" id="WP_160757320.1">
    <property type="nucleotide sequence ID" value="NZ_WTYL01000005.1"/>
</dbReference>
<feature type="transmembrane region" description="Helical" evidence="6">
    <location>
        <begin position="85"/>
        <end position="112"/>
    </location>
</feature>
<feature type="transmembrane region" description="Helical" evidence="6">
    <location>
        <begin position="389"/>
        <end position="409"/>
    </location>
</feature>
<evidence type="ECO:0000256" key="4">
    <source>
        <dbReference type="ARBA" id="ARBA00022989"/>
    </source>
</evidence>
<gene>
    <name evidence="7" type="ORF">GRI65_14575</name>
</gene>
<name>A0A845B4R3_9SPHN</name>